<sequence length="270" mass="31128">MPANNLHSTSLIDLTSQLSLQKKKQRKIETTYDKVKRYTDVLMMSNDEAEIDNALLSLIQIDAHLLVFDSHKVESILTEEYDGFDEFQYLVNRLKKRISMLREEDKKKMKSKDNDEKEEEDGETEEEEYDPKYPEIRSSVEMAMLKQGQSKENSLESEEEEDATSLGYMCMKKELKTEEAEDDDRDSEEGAEEYDPEYPEIRSSVEMAMDAIPNISFVLAEHPLYGLIPWSSSPSPSPPPSPPPPSPPNTFPYDEFCQFGEHVQLTLKYT</sequence>
<accession>G0NLB7</accession>
<feature type="compositionally biased region" description="Pro residues" evidence="1">
    <location>
        <begin position="235"/>
        <end position="250"/>
    </location>
</feature>
<dbReference type="Proteomes" id="UP000008068">
    <property type="component" value="Unassembled WGS sequence"/>
</dbReference>
<dbReference type="HOGENOM" id="CLU_1031448_0_0_1"/>
<dbReference type="eggNOG" id="ENOG502TJ97">
    <property type="taxonomic scope" value="Eukaryota"/>
</dbReference>
<evidence type="ECO:0000313" key="2">
    <source>
        <dbReference type="EMBL" id="EGT33304.1"/>
    </source>
</evidence>
<dbReference type="EMBL" id="GL379904">
    <property type="protein sequence ID" value="EGT33304.1"/>
    <property type="molecule type" value="Genomic_DNA"/>
</dbReference>
<organism evidence="3">
    <name type="scientific">Caenorhabditis brenneri</name>
    <name type="common">Nematode worm</name>
    <dbReference type="NCBI Taxonomy" id="135651"/>
    <lineage>
        <taxon>Eukaryota</taxon>
        <taxon>Metazoa</taxon>
        <taxon>Ecdysozoa</taxon>
        <taxon>Nematoda</taxon>
        <taxon>Chromadorea</taxon>
        <taxon>Rhabditida</taxon>
        <taxon>Rhabditina</taxon>
        <taxon>Rhabditomorpha</taxon>
        <taxon>Rhabditoidea</taxon>
        <taxon>Rhabditidae</taxon>
        <taxon>Peloderinae</taxon>
        <taxon>Caenorhabditis</taxon>
    </lineage>
</organism>
<reference evidence="3" key="1">
    <citation type="submission" date="2011-07" db="EMBL/GenBank/DDBJ databases">
        <authorList>
            <consortium name="Caenorhabditis brenneri Sequencing and Analysis Consortium"/>
            <person name="Wilson R.K."/>
        </authorList>
    </citation>
    <scope>NUCLEOTIDE SEQUENCE [LARGE SCALE GENOMIC DNA]</scope>
    <source>
        <strain evidence="3">PB2801</strain>
    </source>
</reference>
<feature type="region of interest" description="Disordered" evidence="1">
    <location>
        <begin position="228"/>
        <end position="255"/>
    </location>
</feature>
<gene>
    <name evidence="2" type="ORF">CAEBREN_11638</name>
</gene>
<feature type="compositionally biased region" description="Acidic residues" evidence="1">
    <location>
        <begin position="179"/>
        <end position="198"/>
    </location>
</feature>
<keyword evidence="3" id="KW-1185">Reference proteome</keyword>
<feature type="compositionally biased region" description="Basic and acidic residues" evidence="1">
    <location>
        <begin position="104"/>
        <end position="115"/>
    </location>
</feature>
<feature type="region of interest" description="Disordered" evidence="1">
    <location>
        <begin position="104"/>
        <end position="202"/>
    </location>
</feature>
<dbReference type="AlphaFoldDB" id="G0NLB7"/>
<evidence type="ECO:0000313" key="3">
    <source>
        <dbReference type="Proteomes" id="UP000008068"/>
    </source>
</evidence>
<name>G0NLB7_CAEBE</name>
<feature type="compositionally biased region" description="Acidic residues" evidence="1">
    <location>
        <begin position="116"/>
        <end position="129"/>
    </location>
</feature>
<dbReference type="InParanoid" id="G0NLB7"/>
<proteinExistence type="predicted"/>
<evidence type="ECO:0000256" key="1">
    <source>
        <dbReference type="SAM" id="MobiDB-lite"/>
    </source>
</evidence>
<protein>
    <submittedName>
        <fullName evidence="2">Uncharacterized protein</fullName>
    </submittedName>
</protein>